<dbReference type="Pfam" id="PF13692">
    <property type="entry name" value="Glyco_trans_1_4"/>
    <property type="match status" value="1"/>
</dbReference>
<sequence>MRNFSLSKFKQLPIVMTSMSRWDGDFSSASWSLAKTFARDQVVIYVDYPFTLLDFIRERKKPGVKARKRALLFGENCLIPLPDYGPNLYALTPPLMLPINWLPPGWLYRTLAEWNNLRLSKQITKGLQHLGWTDFIFFNSFNPLYLSSLPEGFSPKAFIYQSRDNIRALEPYLRKHGAYLEVEAIREADLSLATSRLLQKELSELSGHTVAYFPNAADFTLFKSAYEKALPLPEELQELPRPIIGYTGNICHRIDYEIIKGICEKYPEKSVVLVGPRNHWGHTNIDLDALPNLHFTGPKKIEQLPTYLAHFDLLVLPFLCNDVTRSIYPLKINEYLASGKPVVATPFSEDIQSFHPHIRLEGEKESFIRAIDEELKQNLPEKAEKRYREAAANTWEGRVSLFWKLVNQTFSL</sequence>
<dbReference type="Gene3D" id="3.40.50.2000">
    <property type="entry name" value="Glycogen Phosphorylase B"/>
    <property type="match status" value="1"/>
</dbReference>
<dbReference type="GO" id="GO:0016740">
    <property type="term" value="F:transferase activity"/>
    <property type="evidence" value="ECO:0007669"/>
    <property type="project" value="UniProtKB-KW"/>
</dbReference>
<dbReference type="RefSeq" id="WP_244891024.1">
    <property type="nucleotide sequence ID" value="NZ_FNZH01000001.1"/>
</dbReference>
<accession>A0A1H6TB83</accession>
<name>A0A1H6TB83_9BACT</name>
<organism evidence="1 2">
    <name type="scientific">Cyclobacterium xiamenense</name>
    <dbReference type="NCBI Taxonomy" id="1297121"/>
    <lineage>
        <taxon>Bacteria</taxon>
        <taxon>Pseudomonadati</taxon>
        <taxon>Bacteroidota</taxon>
        <taxon>Cytophagia</taxon>
        <taxon>Cytophagales</taxon>
        <taxon>Cyclobacteriaceae</taxon>
        <taxon>Cyclobacterium</taxon>
    </lineage>
</organism>
<dbReference type="EMBL" id="FNZH01000001">
    <property type="protein sequence ID" value="SEI73560.1"/>
    <property type="molecule type" value="Genomic_DNA"/>
</dbReference>
<dbReference type="AlphaFoldDB" id="A0A1H6TB83"/>
<evidence type="ECO:0000313" key="2">
    <source>
        <dbReference type="Proteomes" id="UP000199403"/>
    </source>
</evidence>
<protein>
    <submittedName>
        <fullName evidence="1">Glycosyltransferase involved in cell wall bisynthesis</fullName>
    </submittedName>
</protein>
<proteinExistence type="predicted"/>
<dbReference type="SUPFAM" id="SSF53756">
    <property type="entry name" value="UDP-Glycosyltransferase/glycogen phosphorylase"/>
    <property type="match status" value="1"/>
</dbReference>
<keyword evidence="2" id="KW-1185">Reference proteome</keyword>
<dbReference type="STRING" id="1416801.SAMN05192553_10135"/>
<keyword evidence="1" id="KW-0808">Transferase</keyword>
<reference evidence="2" key="1">
    <citation type="submission" date="2016-10" db="EMBL/GenBank/DDBJ databases">
        <authorList>
            <person name="Varghese N."/>
            <person name="Submissions S."/>
        </authorList>
    </citation>
    <scope>NUCLEOTIDE SEQUENCE [LARGE SCALE GENOMIC DNA]</scope>
    <source>
        <strain evidence="2">IBRC-M 10761</strain>
    </source>
</reference>
<dbReference type="Gene3D" id="3.40.50.11010">
    <property type="match status" value="1"/>
</dbReference>
<gene>
    <name evidence="1" type="ORF">SAMN05192553_10135</name>
</gene>
<dbReference type="Proteomes" id="UP000199403">
    <property type="component" value="Unassembled WGS sequence"/>
</dbReference>
<evidence type="ECO:0000313" key="1">
    <source>
        <dbReference type="EMBL" id="SEI73560.1"/>
    </source>
</evidence>